<comment type="caution">
    <text evidence="2">The sequence shown here is derived from an EMBL/GenBank/DDBJ whole genome shotgun (WGS) entry which is preliminary data.</text>
</comment>
<sequence length="234" mass="26541">MDVAMKVFVVLFVINLLLPINNAFAQDIEVINIAIGESYKGESKTTKYGMTVEDVITAVYKGAGIPYTVTYLPDERAIQSIITGQYDALDLRIGQLDNEAGLVKVNVPLEQIKVHLFAKDGSYYQTLNDAKDKIIVTMHGTRYIEVLKDYRRLHRVYSVDQAALMLMAGRADVWLAPLQSYTFLSQQFPDIKIASPPVDKEDLYHYIRLTKSHLLKPLEDSAREFVRLHSEQAE</sequence>
<evidence type="ECO:0000256" key="1">
    <source>
        <dbReference type="SAM" id="SignalP"/>
    </source>
</evidence>
<feature type="signal peptide" evidence="1">
    <location>
        <begin position="1"/>
        <end position="25"/>
    </location>
</feature>
<reference evidence="2 3" key="1">
    <citation type="submission" date="2018-12" db="EMBL/GenBank/DDBJ databases">
        <title>Genomic taxonomy of the Vibrionaceae family.</title>
        <authorList>
            <person name="Gomez-Gil B."/>
            <person name="Enciso-Ibarra K."/>
        </authorList>
    </citation>
    <scope>NUCLEOTIDE SEQUENCE [LARGE SCALE GENOMIC DNA]</scope>
    <source>
        <strain evidence="2 3">CAIM 594</strain>
    </source>
</reference>
<dbReference type="SUPFAM" id="SSF53850">
    <property type="entry name" value="Periplasmic binding protein-like II"/>
    <property type="match status" value="1"/>
</dbReference>
<feature type="chain" id="PRO_5018610391" evidence="1">
    <location>
        <begin position="26"/>
        <end position="234"/>
    </location>
</feature>
<accession>A0A3R9EGT8</accession>
<evidence type="ECO:0000313" key="2">
    <source>
        <dbReference type="EMBL" id="RSD30114.1"/>
    </source>
</evidence>
<dbReference type="Proteomes" id="UP000269041">
    <property type="component" value="Unassembled WGS sequence"/>
</dbReference>
<dbReference type="EMBL" id="RSFA01000083">
    <property type="protein sequence ID" value="RSD30114.1"/>
    <property type="molecule type" value="Genomic_DNA"/>
</dbReference>
<protein>
    <submittedName>
        <fullName evidence="2">Transporter substrate-binding domain-containing protein</fullName>
    </submittedName>
</protein>
<organism evidence="2 3">
    <name type="scientific">Vibrio pectenicida</name>
    <dbReference type="NCBI Taxonomy" id="62763"/>
    <lineage>
        <taxon>Bacteria</taxon>
        <taxon>Pseudomonadati</taxon>
        <taxon>Pseudomonadota</taxon>
        <taxon>Gammaproteobacteria</taxon>
        <taxon>Vibrionales</taxon>
        <taxon>Vibrionaceae</taxon>
        <taxon>Vibrio</taxon>
    </lineage>
</organism>
<keyword evidence="1" id="KW-0732">Signal</keyword>
<dbReference type="AlphaFoldDB" id="A0A3R9EGT8"/>
<dbReference type="Gene3D" id="3.40.190.10">
    <property type="entry name" value="Periplasmic binding protein-like II"/>
    <property type="match status" value="2"/>
</dbReference>
<gene>
    <name evidence="2" type="ORF">EJA03_15630</name>
</gene>
<proteinExistence type="predicted"/>
<keyword evidence="3" id="KW-1185">Reference proteome</keyword>
<name>A0A3R9EGT8_9VIBR</name>
<evidence type="ECO:0000313" key="3">
    <source>
        <dbReference type="Proteomes" id="UP000269041"/>
    </source>
</evidence>
<dbReference type="OrthoDB" id="6838256at2"/>